<dbReference type="InterPro" id="IPR016148">
    <property type="entry name" value="Pili_assmbl_chaperone_C"/>
</dbReference>
<proteinExistence type="inferred from homology"/>
<evidence type="ECO:0000259" key="9">
    <source>
        <dbReference type="Pfam" id="PF00345"/>
    </source>
</evidence>
<dbReference type="InterPro" id="IPR013783">
    <property type="entry name" value="Ig-like_fold"/>
</dbReference>
<feature type="domain" description="Pili assembly chaperone C-terminal" evidence="10">
    <location>
        <begin position="173"/>
        <end position="235"/>
    </location>
</feature>
<protein>
    <submittedName>
        <fullName evidence="11">Pilus assembly protein</fullName>
    </submittedName>
</protein>
<dbReference type="SUPFAM" id="SSF49354">
    <property type="entry name" value="PapD-like"/>
    <property type="match status" value="1"/>
</dbReference>
<dbReference type="InterPro" id="IPR018046">
    <property type="entry name" value="Pili_assmbl_chaperone_CS"/>
</dbReference>
<dbReference type="PRINTS" id="PR00969">
    <property type="entry name" value="CHAPERONPILI"/>
</dbReference>
<dbReference type="Gene3D" id="2.60.40.10">
    <property type="entry name" value="Immunoglobulins"/>
    <property type="match status" value="2"/>
</dbReference>
<accession>A0A102N2T8</accession>
<organism evidence="11 12">
    <name type="scientific">Burkholderia ubonensis</name>
    <dbReference type="NCBI Taxonomy" id="101571"/>
    <lineage>
        <taxon>Bacteria</taxon>
        <taxon>Pseudomonadati</taxon>
        <taxon>Pseudomonadota</taxon>
        <taxon>Betaproteobacteria</taxon>
        <taxon>Burkholderiales</taxon>
        <taxon>Burkholderiaceae</taxon>
        <taxon>Burkholderia</taxon>
        <taxon>Burkholderia cepacia complex</taxon>
    </lineage>
</organism>
<comment type="caution">
    <text evidence="11">The sequence shown here is derived from an EMBL/GenBank/DDBJ whole genome shotgun (WGS) entry which is preliminary data.</text>
</comment>
<comment type="similarity">
    <text evidence="2 8">Belongs to the periplasmic pilus chaperone family.</text>
</comment>
<keyword evidence="6 8" id="KW-0143">Chaperone</keyword>
<comment type="subcellular location">
    <subcellularLocation>
        <location evidence="1 8">Periplasm</location>
    </subcellularLocation>
</comment>
<dbReference type="EMBL" id="LOTN01000034">
    <property type="protein sequence ID" value="KUZ89894.1"/>
    <property type="molecule type" value="Genomic_DNA"/>
</dbReference>
<dbReference type="PROSITE" id="PS00635">
    <property type="entry name" value="PILI_CHAPERONE"/>
    <property type="match status" value="1"/>
</dbReference>
<evidence type="ECO:0000256" key="3">
    <source>
        <dbReference type="ARBA" id="ARBA00022558"/>
    </source>
</evidence>
<dbReference type="FunFam" id="2.60.40.10:FF:000458">
    <property type="entry name" value="Molecular chaperone FimC"/>
    <property type="match status" value="1"/>
</dbReference>
<dbReference type="GO" id="GO:0030288">
    <property type="term" value="C:outer membrane-bounded periplasmic space"/>
    <property type="evidence" value="ECO:0007669"/>
    <property type="project" value="InterPro"/>
</dbReference>
<name>A0A102N2T8_9BURK</name>
<dbReference type="RefSeq" id="WP_059613243.1">
    <property type="nucleotide sequence ID" value="NZ_LOTK01000044.1"/>
</dbReference>
<evidence type="ECO:0000313" key="11">
    <source>
        <dbReference type="EMBL" id="KUZ89894.1"/>
    </source>
</evidence>
<dbReference type="Pfam" id="PF00345">
    <property type="entry name" value="PapD_N"/>
    <property type="match status" value="1"/>
</dbReference>
<dbReference type="AlphaFoldDB" id="A0A102N2T8"/>
<evidence type="ECO:0000256" key="1">
    <source>
        <dbReference type="ARBA" id="ARBA00004418"/>
    </source>
</evidence>
<reference evidence="11 12" key="1">
    <citation type="submission" date="2015-11" db="EMBL/GenBank/DDBJ databases">
        <title>Expanding the genomic diversity of Burkholderia species for the development of highly accurate diagnostics.</title>
        <authorList>
            <person name="Sahl J."/>
            <person name="Keim P."/>
            <person name="Wagner D."/>
        </authorList>
    </citation>
    <scope>NUCLEOTIDE SEQUENCE [LARGE SCALE GENOMIC DNA]</scope>
    <source>
        <strain evidence="11 12">RF32-BP4</strain>
    </source>
</reference>
<evidence type="ECO:0000256" key="8">
    <source>
        <dbReference type="RuleBase" id="RU003918"/>
    </source>
</evidence>
<evidence type="ECO:0000256" key="7">
    <source>
        <dbReference type="ARBA" id="ARBA00023319"/>
    </source>
</evidence>
<keyword evidence="7" id="KW-0393">Immunoglobulin domain</keyword>
<dbReference type="GO" id="GO:0071555">
    <property type="term" value="P:cell wall organization"/>
    <property type="evidence" value="ECO:0007669"/>
    <property type="project" value="InterPro"/>
</dbReference>
<dbReference type="Proteomes" id="UP000065521">
    <property type="component" value="Unassembled WGS sequence"/>
</dbReference>
<keyword evidence="5" id="KW-0574">Periplasm</keyword>
<gene>
    <name evidence="11" type="ORF">WI38_15530</name>
</gene>
<evidence type="ECO:0000313" key="12">
    <source>
        <dbReference type="Proteomes" id="UP000065521"/>
    </source>
</evidence>
<dbReference type="PANTHER" id="PTHR30251:SF2">
    <property type="entry name" value="FIMBRIAL CHAPERONE YADV-RELATED"/>
    <property type="match status" value="1"/>
</dbReference>
<sequence length="244" mass="26154">MNRSYGILSILMSLLFCVSAQASVTLSGTRIVFDAADKEVTLQLANDGKLPALVQAWLDKGDVRAAPDTIDVPFVVTPTVFRVEPGKGQTLRIIHTGEPLPADKESLFWLNVLDVPPKATTKDEVNRLQFAFRTRVKLMYRPSGLHGNAVDAPAQLKWTLGTDDQHRPVLKAVNPTAYVVNIAGIELKSGGKSFDAGVGYVLPGETASFLIKGATGANLTGATVLFSSVDDWGSSHAHQTTVAK</sequence>
<keyword evidence="4" id="KW-0732">Signal</keyword>
<dbReference type="InterPro" id="IPR050643">
    <property type="entry name" value="Periplasmic_pilus_chap"/>
</dbReference>
<dbReference type="Pfam" id="PF02753">
    <property type="entry name" value="PapD_C"/>
    <property type="match status" value="1"/>
</dbReference>
<evidence type="ECO:0000256" key="6">
    <source>
        <dbReference type="ARBA" id="ARBA00023186"/>
    </source>
</evidence>
<dbReference type="InterPro" id="IPR036316">
    <property type="entry name" value="Pili_assmbl_chap_C_dom_sf"/>
</dbReference>
<evidence type="ECO:0000256" key="5">
    <source>
        <dbReference type="ARBA" id="ARBA00022764"/>
    </source>
</evidence>
<evidence type="ECO:0000256" key="2">
    <source>
        <dbReference type="ARBA" id="ARBA00007399"/>
    </source>
</evidence>
<evidence type="ECO:0000259" key="10">
    <source>
        <dbReference type="Pfam" id="PF02753"/>
    </source>
</evidence>
<dbReference type="PANTHER" id="PTHR30251">
    <property type="entry name" value="PILUS ASSEMBLY CHAPERONE"/>
    <property type="match status" value="1"/>
</dbReference>
<feature type="domain" description="Pili assembly chaperone N-terminal" evidence="9">
    <location>
        <begin position="23"/>
        <end position="145"/>
    </location>
</feature>
<evidence type="ECO:0000256" key="4">
    <source>
        <dbReference type="ARBA" id="ARBA00022729"/>
    </source>
</evidence>
<dbReference type="SUPFAM" id="SSF49584">
    <property type="entry name" value="Periplasmic chaperone C-domain"/>
    <property type="match status" value="1"/>
</dbReference>
<dbReference type="InterPro" id="IPR008962">
    <property type="entry name" value="PapD-like_sf"/>
</dbReference>
<dbReference type="InterPro" id="IPR001829">
    <property type="entry name" value="Pili_assmbl_chaperone_bac"/>
</dbReference>
<keyword evidence="3" id="KW-1029">Fimbrium biogenesis</keyword>
<dbReference type="InterPro" id="IPR016147">
    <property type="entry name" value="Pili_assmbl_chaperone_N"/>
</dbReference>